<evidence type="ECO:0000313" key="1">
    <source>
        <dbReference type="EMBL" id="NDV87043.1"/>
    </source>
</evidence>
<dbReference type="InterPro" id="IPR045565">
    <property type="entry name" value="Phage_capsid_2"/>
</dbReference>
<sequence>MTVQAPNWYREKIRDMVRARYQSMGGYLDGTMARGDGGAGVIKFPVIGRVDAYELSGSIQKIQNTNPDLSMVQVSIRDFEASAWMRVQDARKQGPNEQAAVGKMLSNAIRRQRDNLKLQALNTFATGNAEVKTIGDGTAAIDLLDALEAHSQIRGAGAEEDVWWPVTEALFDQFMMYKEFANADYIGSADLPFAKSAAIRKRTWRGIHIMTLPDEHFVFGTGAYGTGSAGNGFSTAGYIDTFMWATDAMGNEAEWDQETPSITTHADYEGTPMLAKVGLSGNSVGILPEGVKRIRVKAQVRPTRVA</sequence>
<dbReference type="RefSeq" id="WP_163043800.1">
    <property type="nucleotide sequence ID" value="NZ_JAAAMJ010000006.1"/>
</dbReference>
<accession>A0A6L9MGU5</accession>
<dbReference type="EMBL" id="JAAAMJ010000006">
    <property type="protein sequence ID" value="NDV87043.1"/>
    <property type="molecule type" value="Genomic_DNA"/>
</dbReference>
<comment type="caution">
    <text evidence="1">The sequence shown here is derived from an EMBL/GenBank/DDBJ whole genome shotgun (WGS) entry which is preliminary data.</text>
</comment>
<dbReference type="AlphaFoldDB" id="A0A6L9MGU5"/>
<evidence type="ECO:0000313" key="2">
    <source>
        <dbReference type="Proteomes" id="UP000476332"/>
    </source>
</evidence>
<gene>
    <name evidence="1" type="ORF">GTW51_10050</name>
</gene>
<proteinExistence type="predicted"/>
<reference evidence="1 2" key="1">
    <citation type="submission" date="2020-01" db="EMBL/GenBank/DDBJ databases">
        <title>Genomes of bacteria type strains.</title>
        <authorList>
            <person name="Chen J."/>
            <person name="Zhu S."/>
            <person name="Chen J."/>
        </authorList>
    </citation>
    <scope>NUCLEOTIDE SEQUENCE [LARGE SCALE GENOMIC DNA]</scope>
    <source>
        <strain evidence="1 2">KCTC 52919</strain>
    </source>
</reference>
<protein>
    <recommendedName>
        <fullName evidence="3">Capsid protein</fullName>
    </recommendedName>
</protein>
<organism evidence="1 2">
    <name type="scientific">Aurantimonas aggregata</name>
    <dbReference type="NCBI Taxonomy" id="2047720"/>
    <lineage>
        <taxon>Bacteria</taxon>
        <taxon>Pseudomonadati</taxon>
        <taxon>Pseudomonadota</taxon>
        <taxon>Alphaproteobacteria</taxon>
        <taxon>Hyphomicrobiales</taxon>
        <taxon>Aurantimonadaceae</taxon>
        <taxon>Aurantimonas</taxon>
    </lineage>
</organism>
<name>A0A6L9MGU5_9HYPH</name>
<evidence type="ECO:0008006" key="3">
    <source>
        <dbReference type="Google" id="ProtNLM"/>
    </source>
</evidence>
<keyword evidence="2" id="KW-1185">Reference proteome</keyword>
<dbReference type="Proteomes" id="UP000476332">
    <property type="component" value="Unassembled WGS sequence"/>
</dbReference>
<dbReference type="Pfam" id="PF19821">
    <property type="entry name" value="Phage_capsid_2"/>
    <property type="match status" value="1"/>
</dbReference>